<dbReference type="PIRSF" id="PIRSF000185">
    <property type="entry name" value="Glu_DH"/>
    <property type="match status" value="1"/>
</dbReference>
<comment type="similarity">
    <text evidence="2 6 10">Belongs to the Glu/Leu/Phe/Val dehydrogenases family.</text>
</comment>
<evidence type="ECO:0000256" key="9">
    <source>
        <dbReference type="PIRSR" id="PIRSR000185-3"/>
    </source>
</evidence>
<dbReference type="Proteomes" id="UP000242861">
    <property type="component" value="Unassembled WGS sequence"/>
</dbReference>
<feature type="binding site" evidence="8">
    <location>
        <position position="165"/>
    </location>
    <ligand>
        <name>substrate</name>
    </ligand>
</feature>
<name>A0A2I0CRL3_9PSED</name>
<dbReference type="GO" id="GO:0000166">
    <property type="term" value="F:nucleotide binding"/>
    <property type="evidence" value="ECO:0007669"/>
    <property type="project" value="UniProtKB-KW"/>
</dbReference>
<evidence type="ECO:0000256" key="3">
    <source>
        <dbReference type="ARBA" id="ARBA00011643"/>
    </source>
</evidence>
<dbReference type="FunFam" id="3.40.50.10860:FF:000002">
    <property type="entry name" value="Glutamate dehydrogenase"/>
    <property type="match status" value="1"/>
</dbReference>
<feature type="site" description="Important for catalysis" evidence="9">
    <location>
        <position position="166"/>
    </location>
</feature>
<evidence type="ECO:0000256" key="5">
    <source>
        <dbReference type="ARBA" id="ARBA00048584"/>
    </source>
</evidence>
<comment type="catalytic activity">
    <reaction evidence="5">
        <text>L-glutamate + NADP(+) + H2O = 2-oxoglutarate + NH4(+) + NADPH + H(+)</text>
        <dbReference type="Rhea" id="RHEA:11612"/>
        <dbReference type="ChEBI" id="CHEBI:15377"/>
        <dbReference type="ChEBI" id="CHEBI:15378"/>
        <dbReference type="ChEBI" id="CHEBI:16810"/>
        <dbReference type="ChEBI" id="CHEBI:28938"/>
        <dbReference type="ChEBI" id="CHEBI:29985"/>
        <dbReference type="ChEBI" id="CHEBI:57783"/>
        <dbReference type="ChEBI" id="CHEBI:58349"/>
        <dbReference type="EC" id="1.4.1.4"/>
    </reaction>
</comment>
<reference evidence="12" key="1">
    <citation type="journal article" date="2014" name="Int. J. Syst. Evol. Microbiol.">
        <title>Complete genome of a new Firmicutes species belonging to the dominant human colonic microbiota ('Ruminococcus bicirculans') reveals two chromosomes and a selective capacity to utilize plant glucans.</title>
        <authorList>
            <consortium name="NISC Comparative Sequencing Program"/>
            <person name="Wegmann U."/>
            <person name="Louis P."/>
            <person name="Goesmann A."/>
            <person name="Henrissat B."/>
            <person name="Duncan S.H."/>
            <person name="Flint H.J."/>
        </authorList>
    </citation>
    <scope>NUCLEOTIDE SEQUENCE</scope>
    <source>
        <strain evidence="12">CCM 8778</strain>
    </source>
</reference>
<evidence type="ECO:0000256" key="10">
    <source>
        <dbReference type="RuleBase" id="RU004417"/>
    </source>
</evidence>
<evidence type="ECO:0000256" key="6">
    <source>
        <dbReference type="PIRNR" id="PIRNR000185"/>
    </source>
</evidence>
<reference evidence="15" key="4">
    <citation type="journal article" date="2019" name="Int. J. Syst. Evol. Microbiol.">
        <title>The Global Catalogue of Microorganisms (GCM) 10K type strain sequencing project: providing services to taxonomists for standard genome sequencing and annotation.</title>
        <authorList>
            <consortium name="The Broad Institute Genomics Platform"/>
            <consortium name="The Broad Institute Genome Sequencing Center for Infectious Disease"/>
            <person name="Wu L."/>
            <person name="Ma J."/>
        </authorList>
    </citation>
    <scope>NUCLEOTIDE SEQUENCE [LARGE SCALE GENOMIC DNA]</scope>
    <source>
        <strain evidence="15">CCM 8778</strain>
    </source>
</reference>
<evidence type="ECO:0000256" key="8">
    <source>
        <dbReference type="PIRSR" id="PIRSR000185-2"/>
    </source>
</evidence>
<feature type="binding site" evidence="8">
    <location>
        <position position="378"/>
    </location>
    <ligand>
        <name>substrate</name>
    </ligand>
</feature>
<accession>A0A2I0CRL3</accession>
<dbReference type="SUPFAM" id="SSF53223">
    <property type="entry name" value="Aminoacid dehydrogenase-like, N-terminal domain"/>
    <property type="match status" value="1"/>
</dbReference>
<evidence type="ECO:0000256" key="1">
    <source>
        <dbReference type="ARBA" id="ARBA00003868"/>
    </source>
</evidence>
<dbReference type="RefSeq" id="WP_093985181.1">
    <property type="nucleotide sequence ID" value="NZ_BMDE01000004.1"/>
</dbReference>
<dbReference type="InterPro" id="IPR006095">
    <property type="entry name" value="Glu/Leu/Phe/Val/Trp_DH"/>
</dbReference>
<dbReference type="InterPro" id="IPR014362">
    <property type="entry name" value="Glu_DH"/>
</dbReference>
<keyword evidence="4 6" id="KW-0560">Oxidoreductase</keyword>
<dbReference type="PANTHER" id="PTHR43571">
    <property type="entry name" value="NADP-SPECIFIC GLUTAMATE DEHYDROGENASE 1-RELATED"/>
    <property type="match status" value="1"/>
</dbReference>
<dbReference type="PROSITE" id="PS00074">
    <property type="entry name" value="GLFV_DEHYDROGENASE"/>
    <property type="match status" value="1"/>
</dbReference>
<dbReference type="AlphaFoldDB" id="A0A2I0CRL3"/>
<dbReference type="InterPro" id="IPR050724">
    <property type="entry name" value="Glu_Leu_Phe_Val_DH"/>
</dbReference>
<dbReference type="Gene3D" id="3.40.50.10860">
    <property type="entry name" value="Leucine Dehydrogenase, chain A, domain 1"/>
    <property type="match status" value="1"/>
</dbReference>
<dbReference type="GO" id="GO:0004354">
    <property type="term" value="F:glutamate dehydrogenase (NADP+) activity"/>
    <property type="evidence" value="ECO:0007669"/>
    <property type="project" value="UniProtKB-EC"/>
</dbReference>
<feature type="binding site" evidence="8">
    <location>
        <position position="114"/>
    </location>
    <ligand>
        <name>substrate</name>
    </ligand>
</feature>
<dbReference type="SUPFAM" id="SSF51735">
    <property type="entry name" value="NAD(P)-binding Rossmann-fold domains"/>
    <property type="match status" value="1"/>
</dbReference>
<dbReference type="GO" id="GO:0006537">
    <property type="term" value="P:glutamate biosynthetic process"/>
    <property type="evidence" value="ECO:0007669"/>
    <property type="project" value="TreeGrafter"/>
</dbReference>
<keyword evidence="15" id="KW-1185">Reference proteome</keyword>
<evidence type="ECO:0000313" key="14">
    <source>
        <dbReference type="Proteomes" id="UP000242861"/>
    </source>
</evidence>
<dbReference type="InterPro" id="IPR046346">
    <property type="entry name" value="Aminoacid_DH-like_N_sf"/>
</dbReference>
<evidence type="ECO:0000256" key="4">
    <source>
        <dbReference type="ARBA" id="ARBA00023002"/>
    </source>
</evidence>
<dbReference type="EMBL" id="BMDE01000004">
    <property type="protein sequence ID" value="GGH93202.1"/>
    <property type="molecule type" value="Genomic_DNA"/>
</dbReference>
<dbReference type="InterPro" id="IPR033524">
    <property type="entry name" value="Glu/Leu/Phe/Val_DH_AS"/>
</dbReference>
<comment type="function">
    <text evidence="1">Catalyzes the reversible oxidative deamination of glutamate to alpha-ketoglutarate and ammonia.</text>
</comment>
<sequence length="445" mass="48753">MSENVDAFLARLKRRDPEQPEFHQAVEEVLRSLWPFLEANPHYRDAGILERMVEPERVILFRVPWVNDAGQVQVNRGYRVQMSSAIGPYKGGLRFHPSVNLGVLKFLAFEQVFKNSLTSLPMGGGKGGSDFDPKGKSEGEVMRFCQSFMSELYRHIGADLDVPAGDIGVGGREIGYLFGQYKRLSNQFTSVLTGKGLTYGGSLIRPEATGYGCVYFAQEMLKRDGQDFDGKRVTISGSGNVAQYAAQKVMELGGSVISLSDSEGTLFIEAGLSEEQWQYLMDLKNVRRGRLSEMAAHYGLQFLAGQRPWQLPCDIALPCATQNELDGNDARTLLKNGCFCVAEGANMPSTLEAVDLFVEAGIFYAPGKASNAGGVATSGLEMSQNAMRLHWTAGEVDERLHGIMQNIHHACVHYGEENGRINYVKGANIAGFVKVADAMLAQGVV</sequence>
<feature type="domain" description="Glutamate/phenylalanine/leucine/valine/L-tryptophan dehydrogenase C-terminal" evidence="11">
    <location>
        <begin position="202"/>
        <end position="443"/>
    </location>
</feature>
<gene>
    <name evidence="12" type="primary">gdhA</name>
    <name evidence="13" type="ORF">CW360_07240</name>
    <name evidence="12" type="ORF">GCM10007363_17270</name>
</gene>
<dbReference type="InterPro" id="IPR036291">
    <property type="entry name" value="NAD(P)-bd_dom_sf"/>
</dbReference>
<reference evidence="14" key="2">
    <citation type="submission" date="2017-12" db="EMBL/GenBank/DDBJ databases">
        <authorList>
            <person name="Yu X.-Y."/>
        </authorList>
    </citation>
    <scope>NUCLEOTIDE SEQUENCE [LARGE SCALE GENOMIC DNA]</scope>
    <source>
        <strain evidence="14">ZYSR67-Z</strain>
    </source>
</reference>
<evidence type="ECO:0000313" key="13">
    <source>
        <dbReference type="EMBL" id="PKF71683.1"/>
    </source>
</evidence>
<feature type="binding site" evidence="8">
    <location>
        <position position="240"/>
    </location>
    <ligand>
        <name>NAD(+)</name>
        <dbReference type="ChEBI" id="CHEBI:57540"/>
    </ligand>
</feature>
<reference evidence="13" key="3">
    <citation type="submission" date="2017-12" db="EMBL/GenBank/DDBJ databases">
        <authorList>
            <person name="Hurst M.R.H."/>
        </authorList>
    </citation>
    <scope>NUCLEOTIDE SEQUENCE [LARGE SCALE GENOMIC DNA]</scope>
    <source>
        <strain evidence="13">ZYSR67-Z</strain>
    </source>
</reference>
<dbReference type="Pfam" id="PF00208">
    <property type="entry name" value="ELFV_dehydrog"/>
    <property type="match status" value="1"/>
</dbReference>
<evidence type="ECO:0000313" key="15">
    <source>
        <dbReference type="Proteomes" id="UP000655550"/>
    </source>
</evidence>
<feature type="binding site" evidence="8">
    <location>
        <position position="90"/>
    </location>
    <ligand>
        <name>substrate</name>
    </ligand>
</feature>
<comment type="subunit">
    <text evidence="3">Homohexamer.</text>
</comment>
<dbReference type="PANTHER" id="PTHR43571:SF1">
    <property type="entry name" value="NADP-SPECIFIC GLUTAMATE DEHYDROGENASE 1-RELATED"/>
    <property type="match status" value="1"/>
</dbReference>
<evidence type="ECO:0000313" key="12">
    <source>
        <dbReference type="EMBL" id="GGH93202.1"/>
    </source>
</evidence>
<dbReference type="SMART" id="SM00839">
    <property type="entry name" value="ELFV_dehydrog"/>
    <property type="match status" value="1"/>
</dbReference>
<feature type="active site" description="Proton donor" evidence="7">
    <location>
        <position position="126"/>
    </location>
</feature>
<dbReference type="Gene3D" id="1.10.285.10">
    <property type="entry name" value="Glutamate Dehydrogenase, chain A, domain 3"/>
    <property type="match status" value="2"/>
</dbReference>
<evidence type="ECO:0000259" key="11">
    <source>
        <dbReference type="SMART" id="SM00839"/>
    </source>
</evidence>
<dbReference type="Proteomes" id="UP000655550">
    <property type="component" value="Unassembled WGS sequence"/>
</dbReference>
<dbReference type="FunFam" id="1.10.285.10:FF:000001">
    <property type="entry name" value="Glutamate dehydrogenase"/>
    <property type="match status" value="1"/>
</dbReference>
<evidence type="ECO:0000256" key="2">
    <source>
        <dbReference type="ARBA" id="ARBA00006382"/>
    </source>
</evidence>
<feature type="binding site" evidence="8">
    <location>
        <position position="111"/>
    </location>
    <ligand>
        <name>substrate</name>
    </ligand>
</feature>
<organism evidence="13 14">
    <name type="scientific">Pseudomonas fluvialis</name>
    <dbReference type="NCBI Taxonomy" id="1793966"/>
    <lineage>
        <taxon>Bacteria</taxon>
        <taxon>Pseudomonadati</taxon>
        <taxon>Pseudomonadota</taxon>
        <taxon>Gammaproteobacteria</taxon>
        <taxon>Pseudomonadales</taxon>
        <taxon>Pseudomonadaceae</taxon>
        <taxon>Pseudomonas</taxon>
    </lineage>
</organism>
<dbReference type="NCBIfam" id="NF006929">
    <property type="entry name" value="PRK09414.1"/>
    <property type="match status" value="1"/>
</dbReference>
<dbReference type="InterPro" id="IPR006097">
    <property type="entry name" value="Glu/Leu/Phe/Val/Trp_DH_dimer"/>
</dbReference>
<proteinExistence type="inferred from homology"/>
<dbReference type="CDD" id="cd05313">
    <property type="entry name" value="NAD_bind_2_Glu_DH"/>
    <property type="match status" value="1"/>
</dbReference>
<dbReference type="Gene3D" id="3.40.50.720">
    <property type="entry name" value="NAD(P)-binding Rossmann-like Domain"/>
    <property type="match status" value="1"/>
</dbReference>
<protein>
    <recommendedName>
        <fullName evidence="6">Glutamate dehydrogenase</fullName>
    </recommendedName>
</protein>
<evidence type="ECO:0000256" key="7">
    <source>
        <dbReference type="PIRSR" id="PIRSR000185-1"/>
    </source>
</evidence>
<dbReference type="InterPro" id="IPR033922">
    <property type="entry name" value="NAD_bind_Glu_DH"/>
</dbReference>
<dbReference type="Pfam" id="PF02812">
    <property type="entry name" value="ELFV_dehydrog_N"/>
    <property type="match status" value="1"/>
</dbReference>
<comment type="caution">
    <text evidence="13">The sequence shown here is derived from an EMBL/GenBank/DDBJ whole genome shotgun (WGS) entry which is preliminary data.</text>
</comment>
<dbReference type="FunFam" id="3.40.50.720:FF:000030">
    <property type="entry name" value="Glutamate dehydrogenase"/>
    <property type="match status" value="1"/>
</dbReference>
<reference evidence="12" key="5">
    <citation type="submission" date="2024-05" db="EMBL/GenBank/DDBJ databases">
        <authorList>
            <person name="Sun Q."/>
            <person name="Sedlacek I."/>
        </authorList>
    </citation>
    <scope>NUCLEOTIDE SEQUENCE</scope>
    <source>
        <strain evidence="12">CCM 8778</strain>
    </source>
</reference>
<dbReference type="InterPro" id="IPR006096">
    <property type="entry name" value="Glu/Leu/Phe/Val/Trp_DH_C"/>
</dbReference>
<dbReference type="EMBL" id="PIYS01000010">
    <property type="protein sequence ID" value="PKF71683.1"/>
    <property type="molecule type" value="Genomic_DNA"/>
</dbReference>
<dbReference type="PRINTS" id="PR00082">
    <property type="entry name" value="GLFDHDRGNASE"/>
</dbReference>
<keyword evidence="8" id="KW-0547">Nucleotide-binding</keyword>
<dbReference type="GO" id="GO:0005829">
    <property type="term" value="C:cytosol"/>
    <property type="evidence" value="ECO:0007669"/>
    <property type="project" value="TreeGrafter"/>
</dbReference>
<keyword evidence="8" id="KW-0520">NAD</keyword>
<feature type="binding site" evidence="8">
    <location>
        <position position="209"/>
    </location>
    <ligand>
        <name>NAD(+)</name>
        <dbReference type="ChEBI" id="CHEBI:57540"/>
    </ligand>
</feature>